<organism evidence="1 2">
    <name type="scientific">Sphingomonas montanisoli</name>
    <dbReference type="NCBI Taxonomy" id="2606412"/>
    <lineage>
        <taxon>Bacteria</taxon>
        <taxon>Pseudomonadati</taxon>
        <taxon>Pseudomonadota</taxon>
        <taxon>Alphaproteobacteria</taxon>
        <taxon>Sphingomonadales</taxon>
        <taxon>Sphingomonadaceae</taxon>
        <taxon>Sphingomonas</taxon>
    </lineage>
</organism>
<reference evidence="1 2" key="1">
    <citation type="submission" date="2019-08" db="EMBL/GenBank/DDBJ databases">
        <authorList>
            <person name="Wang G."/>
            <person name="Xu Z."/>
        </authorList>
    </citation>
    <scope>NUCLEOTIDE SEQUENCE [LARGE SCALE GENOMIC DNA]</scope>
    <source>
        <strain evidence="1 2">ZX</strain>
    </source>
</reference>
<name>A0A5D9C157_9SPHN</name>
<dbReference type="EMBL" id="VTOU01000003">
    <property type="protein sequence ID" value="TZG25588.1"/>
    <property type="molecule type" value="Genomic_DNA"/>
</dbReference>
<dbReference type="AlphaFoldDB" id="A0A5D9C157"/>
<dbReference type="Proteomes" id="UP000322077">
    <property type="component" value="Unassembled WGS sequence"/>
</dbReference>
<dbReference type="RefSeq" id="WP_149522396.1">
    <property type="nucleotide sequence ID" value="NZ_VTOU01000003.1"/>
</dbReference>
<evidence type="ECO:0000313" key="2">
    <source>
        <dbReference type="Proteomes" id="UP000322077"/>
    </source>
</evidence>
<keyword evidence="2" id="KW-1185">Reference proteome</keyword>
<evidence type="ECO:0000313" key="1">
    <source>
        <dbReference type="EMBL" id="TZG25588.1"/>
    </source>
</evidence>
<protein>
    <recommendedName>
        <fullName evidence="3">DUF2190 family protein</fullName>
    </recommendedName>
</protein>
<accession>A0A5D9C157</accession>
<dbReference type="Pfam" id="PF22758">
    <property type="entry name" value="Phage_cement"/>
    <property type="match status" value="1"/>
</dbReference>
<evidence type="ECO:0008006" key="3">
    <source>
        <dbReference type="Google" id="ProtNLM"/>
    </source>
</evidence>
<dbReference type="InterPro" id="IPR054438">
    <property type="entry name" value="Struct_cement_gp24/gp6"/>
</dbReference>
<gene>
    <name evidence="1" type="ORF">FYJ91_11210</name>
</gene>
<sequence length="150" mass="15177">MAILQSNYTDQVAPGYPGLVVNAETKNIISRTVEDSAGVAFGKAAFRGANDHGCTATPTAGKLLGIVRDHEALSPIAGGAADTFPQNATAPIVTLGVIWVLAAATVAPGDQAYVTSAGAFTNSSSGNTILPGWFFDTTAASGALVKLAKR</sequence>
<proteinExistence type="predicted"/>
<comment type="caution">
    <text evidence="1">The sequence shown here is derived from an EMBL/GenBank/DDBJ whole genome shotgun (WGS) entry which is preliminary data.</text>
</comment>